<reference evidence="2" key="1">
    <citation type="submission" date="2016-10" db="EMBL/GenBank/DDBJ databases">
        <authorList>
            <person name="Varghese N."/>
            <person name="Submissions S."/>
        </authorList>
    </citation>
    <scope>NUCLEOTIDE SEQUENCE [LARGE SCALE GENOMIC DNA]</scope>
    <source>
        <strain evidence="2">Nm44</strain>
    </source>
</reference>
<protein>
    <submittedName>
        <fullName evidence="1">Uncharacterized protein</fullName>
    </submittedName>
</protein>
<evidence type="ECO:0000313" key="2">
    <source>
        <dbReference type="Proteomes" id="UP000183287"/>
    </source>
</evidence>
<evidence type="ECO:0000313" key="1">
    <source>
        <dbReference type="EMBL" id="SFL91983.1"/>
    </source>
</evidence>
<dbReference type="EMBL" id="FOUB01000007">
    <property type="protein sequence ID" value="SFL91983.1"/>
    <property type="molecule type" value="Genomic_DNA"/>
</dbReference>
<dbReference type="OrthoDB" id="123525at2"/>
<gene>
    <name evidence="1" type="ORF">SAMN05421863_10077</name>
</gene>
<organism evidence="1 2">
    <name type="scientific">Nitrosomonas communis</name>
    <dbReference type="NCBI Taxonomy" id="44574"/>
    <lineage>
        <taxon>Bacteria</taxon>
        <taxon>Pseudomonadati</taxon>
        <taxon>Pseudomonadota</taxon>
        <taxon>Betaproteobacteria</taxon>
        <taxon>Nitrosomonadales</taxon>
        <taxon>Nitrosomonadaceae</taxon>
        <taxon>Nitrosomonas</taxon>
    </lineage>
</organism>
<dbReference type="RefSeq" id="WP_143083317.1">
    <property type="nucleotide sequence ID" value="NZ_FOUB01000007.1"/>
</dbReference>
<dbReference type="AlphaFoldDB" id="A0A1I4LMD1"/>
<proteinExistence type="predicted"/>
<sequence>MRPEDATDNNRCAMCTLITATHPPTVTKEFRLQPDGTPDKQTTAHVIAGRMEIVEFTDLQEFIGLLKGLKTDQCLAYGVPPHSPVALVTEREWAKNGYPLSQIARTNKTMSWPAGPGILVLDYDAPKDGKAALSRKQLFQALFDACPELEFFEIVWWPSTSSCIWHGDKELIGINGQRLYLLLNEAQDIPRVGKAILTKLWAQGHGHFEVSKSGSLLERGLFDASVWQTNRIDFAAGAKCHGELTQKRGDPILHSGLISGPIDSILAIADPSEDEIVLADKNKVAQKWLVTEEVKRKRGIWQQERLEKMIHLYPNIPKEQLERSVIRAVEKRDLFSDWMITVIENDVPKEVSVLHILNNPQHYHGMLTLDPLEPDYDHGRPVGKLFLSDSHQCLHSFAHGGATFRLSRTLTKSPNS</sequence>
<accession>A0A1I4LMD1</accession>
<keyword evidence="2" id="KW-1185">Reference proteome</keyword>
<dbReference type="Proteomes" id="UP000183287">
    <property type="component" value="Unassembled WGS sequence"/>
</dbReference>
<name>A0A1I4LMD1_9PROT</name>